<dbReference type="EMBL" id="CABVQD010000008">
    <property type="protein sequence ID" value="VWB66832.1"/>
    <property type="molecule type" value="Genomic_DNA"/>
</dbReference>
<evidence type="ECO:0000256" key="1">
    <source>
        <dbReference type="ARBA" id="ARBA00007189"/>
    </source>
</evidence>
<protein>
    <recommendedName>
        <fullName evidence="5">DUF2325 domain-containing protein</fullName>
    </recommendedName>
</protein>
<name>A0A6J5DHC9_9BURK</name>
<dbReference type="Pfam" id="PF10087">
    <property type="entry name" value="DUF2325"/>
    <property type="match status" value="1"/>
</dbReference>
<comment type="similarity">
    <text evidence="1">Belongs to the UPF0751 family.</text>
</comment>
<dbReference type="AlphaFoldDB" id="A0A6J5DHC9"/>
<sequence length="221" mass="24295">MCPCGERGLAVRHSADAARCAEGAPDDGTRTVAALQAEVIRLRAAVMIRETALAWARDELQAVKAAIPGLPKRLALAQQVRMLEARVHALMQAESQRSVERRQVPSPTENTMPIRPARDRRKVVMWISRHDRHTAGVELAIAKTGAQVVHANEVDAKKLDAKLADADLVICQTGCVSHGDWWRVEDYCKRTGKQCVLIEQPDALQRVIASTTRKESVGAID</sequence>
<evidence type="ECO:0000313" key="4">
    <source>
        <dbReference type="Proteomes" id="UP000494330"/>
    </source>
</evidence>
<keyword evidence="4" id="KW-1185">Reference proteome</keyword>
<organism evidence="3 4">
    <name type="scientific">Burkholderia paludis</name>
    <dbReference type="NCBI Taxonomy" id="1506587"/>
    <lineage>
        <taxon>Bacteria</taxon>
        <taxon>Pseudomonadati</taxon>
        <taxon>Pseudomonadota</taxon>
        <taxon>Betaproteobacteria</taxon>
        <taxon>Burkholderiales</taxon>
        <taxon>Burkholderiaceae</taxon>
        <taxon>Burkholderia</taxon>
        <taxon>Burkholderia cepacia complex</taxon>
    </lineage>
</organism>
<accession>A0A6J5DHC9</accession>
<evidence type="ECO:0000256" key="2">
    <source>
        <dbReference type="SAM" id="MobiDB-lite"/>
    </source>
</evidence>
<proteinExistence type="inferred from homology"/>
<evidence type="ECO:0000313" key="3">
    <source>
        <dbReference type="EMBL" id="VWB66832.1"/>
    </source>
</evidence>
<gene>
    <name evidence="3" type="ORF">BPA30113_02990</name>
</gene>
<reference evidence="3 4" key="1">
    <citation type="submission" date="2019-09" db="EMBL/GenBank/DDBJ databases">
        <authorList>
            <person name="Depoorter E."/>
        </authorList>
    </citation>
    <scope>NUCLEOTIDE SEQUENCE [LARGE SCALE GENOMIC DNA]</scope>
    <source>
        <strain evidence="3">LMG 30113</strain>
    </source>
</reference>
<dbReference type="InterPro" id="IPR016772">
    <property type="entry name" value="UCP020408"/>
</dbReference>
<feature type="region of interest" description="Disordered" evidence="2">
    <location>
        <begin position="94"/>
        <end position="114"/>
    </location>
</feature>
<dbReference type="Proteomes" id="UP000494330">
    <property type="component" value="Unassembled WGS sequence"/>
</dbReference>
<evidence type="ECO:0008006" key="5">
    <source>
        <dbReference type="Google" id="ProtNLM"/>
    </source>
</evidence>